<dbReference type="InterPro" id="IPR032362">
    <property type="entry name" value="Ferlin_C"/>
</dbReference>
<evidence type="ECO:0000313" key="8">
    <source>
        <dbReference type="Proteomes" id="UP000079169"/>
    </source>
</evidence>
<feature type="transmembrane region" description="Helical" evidence="6">
    <location>
        <begin position="1905"/>
        <end position="1925"/>
    </location>
</feature>
<evidence type="ECO:0000256" key="6">
    <source>
        <dbReference type="SAM" id="Phobius"/>
    </source>
</evidence>
<dbReference type="PROSITE" id="PS50004">
    <property type="entry name" value="C2"/>
    <property type="match status" value="3"/>
</dbReference>
<dbReference type="Pfam" id="PF16165">
    <property type="entry name" value="Ferlin_C"/>
    <property type="match status" value="1"/>
</dbReference>
<evidence type="ECO:0000256" key="4">
    <source>
        <dbReference type="ARBA" id="ARBA00022989"/>
    </source>
</evidence>
<dbReference type="PANTHER" id="PTHR12546:SF60">
    <property type="entry name" value="MISFIRE, ISOFORM F"/>
    <property type="match status" value="1"/>
</dbReference>
<reference evidence="9" key="1">
    <citation type="submission" date="2025-08" db="UniProtKB">
        <authorList>
            <consortium name="RefSeq"/>
        </authorList>
    </citation>
    <scope>IDENTIFICATION</scope>
</reference>
<dbReference type="InterPro" id="IPR037721">
    <property type="entry name" value="Ferlin"/>
</dbReference>
<keyword evidence="8" id="KW-1185">Reference proteome</keyword>
<dbReference type="InterPro" id="IPR000008">
    <property type="entry name" value="C2_dom"/>
</dbReference>
<dbReference type="InterPro" id="IPR037724">
    <property type="entry name" value="C2E_Ferlin"/>
</dbReference>
<dbReference type="PANTHER" id="PTHR12546">
    <property type="entry name" value="FER-1-LIKE"/>
    <property type="match status" value="1"/>
</dbReference>
<feature type="domain" description="C2" evidence="7">
    <location>
        <begin position="1659"/>
        <end position="1805"/>
    </location>
</feature>
<dbReference type="PaxDb" id="121845-A0A3Q0JIX4"/>
<protein>
    <submittedName>
        <fullName evidence="9">Uncharacterized protein LOC113472744</fullName>
    </submittedName>
</protein>
<dbReference type="RefSeq" id="XP_026688329.1">
    <property type="nucleotide sequence ID" value="XM_026832528.1"/>
</dbReference>
<dbReference type="SUPFAM" id="SSF49562">
    <property type="entry name" value="C2 domain (Calcium/lipid-binding domain, CaLB)"/>
    <property type="match status" value="4"/>
</dbReference>
<evidence type="ECO:0000256" key="1">
    <source>
        <dbReference type="ARBA" id="ARBA00004167"/>
    </source>
</evidence>
<evidence type="ECO:0000256" key="3">
    <source>
        <dbReference type="ARBA" id="ARBA00022737"/>
    </source>
</evidence>
<evidence type="ECO:0000256" key="5">
    <source>
        <dbReference type="ARBA" id="ARBA00023136"/>
    </source>
</evidence>
<keyword evidence="4 6" id="KW-1133">Transmembrane helix</keyword>
<keyword evidence="3" id="KW-0677">Repeat</keyword>
<dbReference type="SMART" id="SM01201">
    <property type="entry name" value="FerB"/>
    <property type="match status" value="1"/>
</dbReference>
<feature type="domain" description="C2" evidence="7">
    <location>
        <begin position="1434"/>
        <end position="1550"/>
    </location>
</feature>
<dbReference type="CDD" id="cd04037">
    <property type="entry name" value="C2E_Ferlin"/>
    <property type="match status" value="1"/>
</dbReference>
<dbReference type="GeneID" id="113472744"/>
<dbReference type="Pfam" id="PF00168">
    <property type="entry name" value="C2"/>
    <property type="match status" value="4"/>
</dbReference>
<gene>
    <name evidence="9" type="primary">LOC113472744</name>
</gene>
<proteinExistence type="predicted"/>
<keyword evidence="2 6" id="KW-0812">Transmembrane</keyword>
<dbReference type="STRING" id="121845.A0A3Q0JIX4"/>
<evidence type="ECO:0000259" key="7">
    <source>
        <dbReference type="PROSITE" id="PS50004"/>
    </source>
</evidence>
<dbReference type="SMART" id="SM00239">
    <property type="entry name" value="C2"/>
    <property type="match status" value="3"/>
</dbReference>
<name>A0A3Q0JIX4_DIACI</name>
<dbReference type="GO" id="GO:0007009">
    <property type="term" value="P:plasma membrane organization"/>
    <property type="evidence" value="ECO:0007669"/>
    <property type="project" value="TreeGrafter"/>
</dbReference>
<dbReference type="CDD" id="cd08374">
    <property type="entry name" value="C2F_Ferlin"/>
    <property type="match status" value="1"/>
</dbReference>
<organism evidence="8 9">
    <name type="scientific">Diaphorina citri</name>
    <name type="common">Asian citrus psyllid</name>
    <dbReference type="NCBI Taxonomy" id="121845"/>
    <lineage>
        <taxon>Eukaryota</taxon>
        <taxon>Metazoa</taxon>
        <taxon>Ecdysozoa</taxon>
        <taxon>Arthropoda</taxon>
        <taxon>Hexapoda</taxon>
        <taxon>Insecta</taxon>
        <taxon>Pterygota</taxon>
        <taxon>Neoptera</taxon>
        <taxon>Paraneoptera</taxon>
        <taxon>Hemiptera</taxon>
        <taxon>Sternorrhyncha</taxon>
        <taxon>Psylloidea</taxon>
        <taxon>Psyllidae</taxon>
        <taxon>Diaphorininae</taxon>
        <taxon>Diaphorina</taxon>
    </lineage>
</organism>
<dbReference type="Pfam" id="PF08150">
    <property type="entry name" value="FerB"/>
    <property type="match status" value="1"/>
</dbReference>
<accession>A0A3Q0JIX4</accession>
<dbReference type="Proteomes" id="UP000079169">
    <property type="component" value="Unplaced"/>
</dbReference>
<dbReference type="InterPro" id="IPR012561">
    <property type="entry name" value="Ferlin_B-domain"/>
</dbReference>
<dbReference type="Gene3D" id="2.60.40.150">
    <property type="entry name" value="C2 domain"/>
    <property type="match status" value="3"/>
</dbReference>
<dbReference type="KEGG" id="dci:113472744"/>
<feature type="domain" description="C2" evidence="7">
    <location>
        <begin position="411"/>
        <end position="541"/>
    </location>
</feature>
<sequence length="1936" mass="221406">MTRVKKATFAPYYNETFVFDFEQTFENFLDNVVTLTVMDTGGTFKVKKPLGVVQVREKASLLPSLFLFKKGRRFLSVPSRQPYCVPHVLLRMEVRLRLSWVACSYTGLLPNDCFSITRACWRGLSPYSCPMALTSSSAIPNSAANSRQSPANRLLMSLSRMSARCMVSVPMLSVHRGDWAGSPRATLGSLMNRILAIVVSSGSRTLTVNGSRFSLKAWNSSLRGSPDLAIGMSFDKITTRSLSQRFLVLVHVIEGNHYLKPNMNTCVQVQFSEIRNEVQARLDEQRTLEDKLSKLRSYAKTLDKLTQDLPMSFPYAFIHLLNKNNLVASRKIRPGHIIYSEEEQERGVECGRFNSLFFTEFSKERQSYKDRNSADTMGGRIDAYMWFGLASQRTACIRMLPVDDDVMKDMLDKEALPHVIPHTSKTLFQTRAHVYSAVIDLGHDVSGLSDPYVKVISGSKSAMSHTVKATVTPIWKETVVISRVVQYRTKSRIQQNQPTIILELWDDDDFKTKSGVPLVGTHLVPQHIESRTLYSPVSQGVISNKLTKDRDELIGRAVVKPNVVLLQSWITKVISNKLTKDRDELIGRAVVKPNVVLLQDTKSASSTKLRTYPVYNRFMQVGEITAAVELVEIVEDGDENADLTKVEQVAEGDKVVYTFHISLRDIISTVGMIKESIPVFGPSVVYIYTSEMFYSGRLLMAVEAIPVSVSLLKLNVGTAEKSKATGIQQDKLWSEDDFLLFIAVYEMSMLRTAEKSKATGIQQDKLWSEDDFLLFIAVYEMSMLLRRPCWELGLHYYMLRKELSGNDMSLVLSMGRSSQTLDNLTSYSQDDVYYNLNISNDKPCLHFTLTLPDLRKRLYLRNRIFRIQEEALKEKLGKVEEKIFSKDEDRAGKVLKEAVTGLVESLNRNSADTMGGRIDAYMWFGLASQRAACIRMLPVDDDVMKDMLDKEALPHVIPHTSKTLFQTRAHVYRSKSAMSHTVKATVTPIWKETVVIMFATDYGWVPSPVNIELRKPVDYELRVIVWNTADVELMDDAYFTVGTHLVPQHIESRTLYSPVSQGVSQGVLEMWVDMFATDYGWVPSPVNIELRKPVDYELRVIVWNTADVELMDDAYFTGICVQDNINHLFRHFIEEKSWKLHLNQRNILLHEKALSEARSSRTSEVKINMNLPLGELERLHRATRKYRRKHKCGEKCKKCLKRSGKHAMRTGHYLNAWLKLPERKQNFNICSIPYLVLTLLQILLWTGKKLFLFAMYCVCGYNRTVKIRARYYKLIELEEKPSGSNVYDTFTIPEVDTDEEEKPDWWSLYYSSVYSSGVVEKIQQIQRENEERKTIRLCKCCNIVPPKFGTKLQESPQEIEKSPALIIYRNELELVPEFEHFADVLQTFDFYYGKLFSNNKNTLAEMKVGSFKGNVMFYPADRDHLVTFSGKPLSNGALQESVDNETVNVTIRVYIVRAYGLHPKDKDGKCDPYIVLKTGSVEINDRENYVTNQINPYFGRHFEIQGSFPTDAKLTVEIKDHDSVSKDDYIGMTEMDLESRFYSRHRGSCGNNQNDVYFFSTVDEVIANKLALLEIIKEKKATLFGALSPTLTARDKEEAWKEVLLKAKSLKLAAAEKTWTYARDSLWSAWKSKTLPTSDNDTYMMRMSKGESHSMKVSEQCDPRVTVGKHLKSNFNPRKIPEVQLRDVLFNSAFTNLYDFPGEKHSDIYVKGWLQGKDDVQQTDVHYRSSQGEGFFNWRFLFEVKYFSAEALMVIIRKDEEYRVPPKLHLQVWDNDNFSQDDYIGTLVLDLSRMPRGARSATRCTGDIVKDTAPTLNLFQTKRCRGWWPFQLGGNGPDKHKVVGKLEAEFHILTKEEAEQSPVGLGRRDPEALPVPVRPDRFNFNFILTPYRVLLDVVKTHKWKFILGGLVLSVVLFGALFVYAFPGYAVKFLLHV</sequence>
<dbReference type="InterPro" id="IPR037725">
    <property type="entry name" value="C2F_Ferlin"/>
</dbReference>
<dbReference type="InterPro" id="IPR035892">
    <property type="entry name" value="C2_domain_sf"/>
</dbReference>
<dbReference type="GO" id="GO:0016020">
    <property type="term" value="C:membrane"/>
    <property type="evidence" value="ECO:0007669"/>
    <property type="project" value="UniProtKB-SubCell"/>
</dbReference>
<evidence type="ECO:0000256" key="2">
    <source>
        <dbReference type="ARBA" id="ARBA00022692"/>
    </source>
</evidence>
<keyword evidence="5 6" id="KW-0472">Membrane</keyword>
<comment type="subcellular location">
    <subcellularLocation>
        <location evidence="1">Membrane</location>
        <topology evidence="1">Single-pass membrane protein</topology>
    </subcellularLocation>
</comment>
<evidence type="ECO:0000313" key="9">
    <source>
        <dbReference type="RefSeq" id="XP_026688329.1"/>
    </source>
</evidence>